<evidence type="ECO:0000313" key="1">
    <source>
        <dbReference type="EMBL" id="QPC83548.1"/>
    </source>
</evidence>
<protein>
    <submittedName>
        <fullName evidence="1">DNA polymerase III subunit delta</fullName>
        <ecNumber evidence="1">2.7.7.7</ecNumber>
    </submittedName>
</protein>
<dbReference type="PANTHER" id="PTHR11669">
    <property type="entry name" value="REPLICATION FACTOR C / DNA POLYMERASE III GAMMA-TAU SUBUNIT"/>
    <property type="match status" value="1"/>
</dbReference>
<dbReference type="Gene3D" id="3.40.50.300">
    <property type="entry name" value="P-loop containing nucleotide triphosphate hydrolases"/>
    <property type="match status" value="1"/>
</dbReference>
<dbReference type="SUPFAM" id="SSF52540">
    <property type="entry name" value="P-loop containing nucleoside triphosphate hydrolases"/>
    <property type="match status" value="1"/>
</dbReference>
<dbReference type="EMBL" id="CP062983">
    <property type="protein sequence ID" value="QPC83548.1"/>
    <property type="molecule type" value="Genomic_DNA"/>
</dbReference>
<keyword evidence="2" id="KW-1185">Reference proteome</keyword>
<proteinExistence type="predicted"/>
<dbReference type="InterPro" id="IPR004622">
    <property type="entry name" value="DNA_pol_HolB"/>
</dbReference>
<organism evidence="1 2">
    <name type="scientific">Phototrophicus methaneseepsis</name>
    <dbReference type="NCBI Taxonomy" id="2710758"/>
    <lineage>
        <taxon>Bacteria</taxon>
        <taxon>Bacillati</taxon>
        <taxon>Chloroflexota</taxon>
        <taxon>Candidatus Thermofontia</taxon>
        <taxon>Phototrophicales</taxon>
        <taxon>Phototrophicaceae</taxon>
        <taxon>Phototrophicus</taxon>
    </lineage>
</organism>
<name>A0A7S8IG31_9CHLR</name>
<keyword evidence="1" id="KW-0548">Nucleotidyltransferase</keyword>
<dbReference type="EC" id="2.7.7.7" evidence="1"/>
<gene>
    <name evidence="1" type="primary">holB</name>
    <name evidence="1" type="ORF">G4Y79_03960</name>
</gene>
<dbReference type="Pfam" id="PF13177">
    <property type="entry name" value="DNA_pol3_delta2"/>
    <property type="match status" value="1"/>
</dbReference>
<dbReference type="KEGG" id="pmet:G4Y79_03960"/>
<keyword evidence="1" id="KW-0808">Transferase</keyword>
<dbReference type="GO" id="GO:0003887">
    <property type="term" value="F:DNA-directed DNA polymerase activity"/>
    <property type="evidence" value="ECO:0007669"/>
    <property type="project" value="UniProtKB-EC"/>
</dbReference>
<dbReference type="NCBIfam" id="TIGR00678">
    <property type="entry name" value="holB"/>
    <property type="match status" value="1"/>
</dbReference>
<dbReference type="Proteomes" id="UP000594468">
    <property type="component" value="Chromosome"/>
</dbReference>
<sequence length="336" mass="38134">MMNDRALNPWPVYGHDWAVTFLQKSLAHHRIRHAYLFLGPENIGKRQLAHAFAMALMCENEDEFARPCMQCASCKRILSGNHPDMLYSQADDNTGALRIDAIRDVMRLIALKPFSSSYRIAIFEDFDNARPQAQDALLKTLEEPPPHAVIILLAQSTEHIMSTITSRCQVLRLRPASTDTVQEVLRIQGATDEQADLIGRLSNGRIGWALEALHDEAVLADRDQMLTMLYEAIMGNRAARFAVADELAKLPKQSVRYILETWQTYWRDLLLLSENSPVKPCNSDRRAELEQIVVRLQPEAALHALQATRELLLKTLNTNANVRLALEAMFLDYPHL</sequence>
<accession>A0A7S8IG31</accession>
<reference evidence="1 2" key="1">
    <citation type="submission" date="2020-02" db="EMBL/GenBank/DDBJ databases">
        <authorList>
            <person name="Zheng R.K."/>
            <person name="Sun C.M."/>
        </authorList>
    </citation>
    <scope>NUCLEOTIDE SEQUENCE [LARGE SCALE GENOMIC DNA]</scope>
    <source>
        <strain evidence="2">rifampicinis</strain>
    </source>
</reference>
<dbReference type="AlphaFoldDB" id="A0A7S8IG31"/>
<dbReference type="PANTHER" id="PTHR11669:SF8">
    <property type="entry name" value="DNA POLYMERASE III SUBUNIT DELTA"/>
    <property type="match status" value="1"/>
</dbReference>
<evidence type="ECO:0000313" key="2">
    <source>
        <dbReference type="Proteomes" id="UP000594468"/>
    </source>
</evidence>
<dbReference type="GO" id="GO:0006261">
    <property type="term" value="P:DNA-templated DNA replication"/>
    <property type="evidence" value="ECO:0007669"/>
    <property type="project" value="TreeGrafter"/>
</dbReference>
<dbReference type="GO" id="GO:0008408">
    <property type="term" value="F:3'-5' exonuclease activity"/>
    <property type="evidence" value="ECO:0007669"/>
    <property type="project" value="InterPro"/>
</dbReference>
<dbReference type="InterPro" id="IPR050238">
    <property type="entry name" value="DNA_Rep/Repair_Clamp_Loader"/>
</dbReference>
<dbReference type="InterPro" id="IPR027417">
    <property type="entry name" value="P-loop_NTPase"/>
</dbReference>
<dbReference type="RefSeq" id="WP_195171614.1">
    <property type="nucleotide sequence ID" value="NZ_CP062983.1"/>
</dbReference>